<dbReference type="GO" id="GO:0003700">
    <property type="term" value="F:DNA-binding transcription factor activity"/>
    <property type="evidence" value="ECO:0007669"/>
    <property type="project" value="TreeGrafter"/>
</dbReference>
<evidence type="ECO:0000256" key="2">
    <source>
        <dbReference type="PROSITE-ProRule" id="PRU00335"/>
    </source>
</evidence>
<feature type="DNA-binding region" description="H-T-H motif" evidence="2">
    <location>
        <begin position="34"/>
        <end position="53"/>
    </location>
</feature>
<dbReference type="InterPro" id="IPR001647">
    <property type="entry name" value="HTH_TetR"/>
</dbReference>
<name>A0A2M9FZQ5_9PROT</name>
<dbReference type="InterPro" id="IPR009057">
    <property type="entry name" value="Homeodomain-like_sf"/>
</dbReference>
<evidence type="ECO:0000313" key="4">
    <source>
        <dbReference type="EMBL" id="PJK28961.1"/>
    </source>
</evidence>
<dbReference type="PANTHER" id="PTHR30055">
    <property type="entry name" value="HTH-TYPE TRANSCRIPTIONAL REGULATOR RUTR"/>
    <property type="match status" value="1"/>
</dbReference>
<dbReference type="SUPFAM" id="SSF46689">
    <property type="entry name" value="Homeodomain-like"/>
    <property type="match status" value="1"/>
</dbReference>
<dbReference type="Proteomes" id="UP000229498">
    <property type="component" value="Unassembled WGS sequence"/>
</dbReference>
<dbReference type="Pfam" id="PF17932">
    <property type="entry name" value="TetR_C_24"/>
    <property type="match status" value="1"/>
</dbReference>
<dbReference type="PANTHER" id="PTHR30055:SF237">
    <property type="entry name" value="TRANSCRIPTIONAL REPRESSOR MCE3R"/>
    <property type="match status" value="1"/>
</dbReference>
<dbReference type="PRINTS" id="PR00455">
    <property type="entry name" value="HTHTETR"/>
</dbReference>
<dbReference type="AlphaFoldDB" id="A0A2M9FZQ5"/>
<dbReference type="InterPro" id="IPR036271">
    <property type="entry name" value="Tet_transcr_reg_TetR-rel_C_sf"/>
</dbReference>
<protein>
    <submittedName>
        <fullName evidence="4">TetR family transcriptional regulator</fullName>
    </submittedName>
</protein>
<organism evidence="4 5">
    <name type="scientific">Minwuia thermotolerans</name>
    <dbReference type="NCBI Taxonomy" id="2056226"/>
    <lineage>
        <taxon>Bacteria</taxon>
        <taxon>Pseudomonadati</taxon>
        <taxon>Pseudomonadota</taxon>
        <taxon>Alphaproteobacteria</taxon>
        <taxon>Minwuiales</taxon>
        <taxon>Minwuiaceae</taxon>
        <taxon>Minwuia</taxon>
    </lineage>
</organism>
<keyword evidence="1 2" id="KW-0238">DNA-binding</keyword>
<comment type="caution">
    <text evidence="4">The sequence shown here is derived from an EMBL/GenBank/DDBJ whole genome shotgun (WGS) entry which is preliminary data.</text>
</comment>
<dbReference type="GO" id="GO:0000976">
    <property type="term" value="F:transcription cis-regulatory region binding"/>
    <property type="evidence" value="ECO:0007669"/>
    <property type="project" value="TreeGrafter"/>
</dbReference>
<dbReference type="InterPro" id="IPR023772">
    <property type="entry name" value="DNA-bd_HTH_TetR-type_CS"/>
</dbReference>
<dbReference type="InterPro" id="IPR050109">
    <property type="entry name" value="HTH-type_TetR-like_transc_reg"/>
</dbReference>
<evidence type="ECO:0000256" key="1">
    <source>
        <dbReference type="ARBA" id="ARBA00023125"/>
    </source>
</evidence>
<accession>A0A2M9FZQ5</accession>
<dbReference type="RefSeq" id="WP_109794150.1">
    <property type="nucleotide sequence ID" value="NZ_PHIG01000037.1"/>
</dbReference>
<evidence type="ECO:0000313" key="5">
    <source>
        <dbReference type="Proteomes" id="UP000229498"/>
    </source>
</evidence>
<dbReference type="PROSITE" id="PS01081">
    <property type="entry name" value="HTH_TETR_1"/>
    <property type="match status" value="1"/>
</dbReference>
<reference evidence="4 5" key="1">
    <citation type="submission" date="2017-11" db="EMBL/GenBank/DDBJ databases">
        <title>Draft genome sequence of Rhizobiales bacterium SY3-13.</title>
        <authorList>
            <person name="Sun C."/>
        </authorList>
    </citation>
    <scope>NUCLEOTIDE SEQUENCE [LARGE SCALE GENOMIC DNA]</scope>
    <source>
        <strain evidence="4 5">SY3-13</strain>
    </source>
</reference>
<dbReference type="Gene3D" id="1.10.357.10">
    <property type="entry name" value="Tetracycline Repressor, domain 2"/>
    <property type="match status" value="1"/>
</dbReference>
<proteinExistence type="predicted"/>
<dbReference type="SUPFAM" id="SSF48498">
    <property type="entry name" value="Tetracyclin repressor-like, C-terminal domain"/>
    <property type="match status" value="1"/>
</dbReference>
<gene>
    <name evidence="4" type="ORF">CVT23_13640</name>
</gene>
<dbReference type="EMBL" id="PHIG01000037">
    <property type="protein sequence ID" value="PJK28961.1"/>
    <property type="molecule type" value="Genomic_DNA"/>
</dbReference>
<feature type="domain" description="HTH tetR-type" evidence="3">
    <location>
        <begin position="11"/>
        <end position="71"/>
    </location>
</feature>
<dbReference type="InterPro" id="IPR041490">
    <property type="entry name" value="KstR2_TetR_C"/>
</dbReference>
<dbReference type="PROSITE" id="PS50977">
    <property type="entry name" value="HTH_TETR_2"/>
    <property type="match status" value="1"/>
</dbReference>
<dbReference type="Pfam" id="PF00440">
    <property type="entry name" value="TetR_N"/>
    <property type="match status" value="1"/>
</dbReference>
<evidence type="ECO:0000259" key="3">
    <source>
        <dbReference type="PROSITE" id="PS50977"/>
    </source>
</evidence>
<sequence length="201" mass="21097">MARAAAEGEGRDGAAMILNAALEVFVRDGFHGTSIRTIAKEAGVSIALIYYHFPSKEEILRTLMLKVTNDLRDELVAARAAAGPNPVDQMAALVRAHVRLHTARQAESFVGNTELRSLGPDALAEAMAARDAVSALYKEVIAAGLADGSFRCEAPAEANLAILTMCTSVAGWYRQGGPRSPDDLAGIYVGFALAILGAGEG</sequence>
<dbReference type="OrthoDB" id="9814200at2"/>
<keyword evidence="5" id="KW-1185">Reference proteome</keyword>